<keyword evidence="2" id="KW-1185">Reference proteome</keyword>
<gene>
    <name evidence="1" type="ORF">CCHR01_10667</name>
</gene>
<evidence type="ECO:0000313" key="2">
    <source>
        <dbReference type="Proteomes" id="UP001243330"/>
    </source>
</evidence>
<proteinExistence type="predicted"/>
<dbReference type="AlphaFoldDB" id="A0AAD9AJJ6"/>
<protein>
    <submittedName>
        <fullName evidence="1">Uncharacterized protein</fullName>
    </submittedName>
</protein>
<accession>A0AAD9AJJ6</accession>
<evidence type="ECO:0000313" key="1">
    <source>
        <dbReference type="EMBL" id="KAK1846694.1"/>
    </source>
</evidence>
<comment type="caution">
    <text evidence="1">The sequence shown here is derived from an EMBL/GenBank/DDBJ whole genome shotgun (WGS) entry which is preliminary data.</text>
</comment>
<reference evidence="1" key="1">
    <citation type="submission" date="2023-01" db="EMBL/GenBank/DDBJ databases">
        <title>Colletotrichum chrysophilum M932 genome sequence.</title>
        <authorList>
            <person name="Baroncelli R."/>
        </authorList>
    </citation>
    <scope>NUCLEOTIDE SEQUENCE</scope>
    <source>
        <strain evidence="1">M932</strain>
    </source>
</reference>
<dbReference type="Proteomes" id="UP001243330">
    <property type="component" value="Unassembled WGS sequence"/>
</dbReference>
<organism evidence="1 2">
    <name type="scientific">Colletotrichum chrysophilum</name>
    <dbReference type="NCBI Taxonomy" id="1836956"/>
    <lineage>
        <taxon>Eukaryota</taxon>
        <taxon>Fungi</taxon>
        <taxon>Dikarya</taxon>
        <taxon>Ascomycota</taxon>
        <taxon>Pezizomycotina</taxon>
        <taxon>Sordariomycetes</taxon>
        <taxon>Hypocreomycetidae</taxon>
        <taxon>Glomerellales</taxon>
        <taxon>Glomerellaceae</taxon>
        <taxon>Colletotrichum</taxon>
        <taxon>Colletotrichum gloeosporioides species complex</taxon>
    </lineage>
</organism>
<name>A0AAD9AJJ6_9PEZI</name>
<sequence>MRKFLSGCRRQCDETQSGGRYRSVRLLHWRCRIASAVRRHCEPLVTLILHLWM</sequence>
<dbReference type="EMBL" id="JAQOWY010000227">
    <property type="protein sequence ID" value="KAK1846694.1"/>
    <property type="molecule type" value="Genomic_DNA"/>
</dbReference>